<feature type="compositionally biased region" description="Acidic residues" evidence="1">
    <location>
        <begin position="788"/>
        <end position="799"/>
    </location>
</feature>
<feature type="region of interest" description="Disordered" evidence="1">
    <location>
        <begin position="732"/>
        <end position="799"/>
    </location>
</feature>
<feature type="compositionally biased region" description="Basic and acidic residues" evidence="1">
    <location>
        <begin position="506"/>
        <end position="536"/>
    </location>
</feature>
<feature type="compositionally biased region" description="Basic and acidic residues" evidence="1">
    <location>
        <begin position="1"/>
        <end position="13"/>
    </location>
</feature>
<reference evidence="2 3" key="1">
    <citation type="submission" date="2019-03" db="EMBL/GenBank/DDBJ databases">
        <title>Rhodosporidium diobovatum UCD-FST 08-225 genome sequencing, assembly, and annotation.</title>
        <authorList>
            <person name="Fakankun I.U."/>
            <person name="Fristensky B."/>
            <person name="Levin D.B."/>
        </authorList>
    </citation>
    <scope>NUCLEOTIDE SEQUENCE [LARGE SCALE GENOMIC DNA]</scope>
    <source>
        <strain evidence="2 3">UCD-FST 08-225</strain>
    </source>
</reference>
<dbReference type="EMBL" id="SOZI01000062">
    <property type="protein sequence ID" value="TNY20613.1"/>
    <property type="molecule type" value="Genomic_DNA"/>
</dbReference>
<feature type="compositionally biased region" description="Basic and acidic residues" evidence="1">
    <location>
        <begin position="82"/>
        <end position="98"/>
    </location>
</feature>
<dbReference type="AlphaFoldDB" id="A0A5C5FUV9"/>
<feature type="compositionally biased region" description="Acidic residues" evidence="1">
    <location>
        <begin position="232"/>
        <end position="241"/>
    </location>
</feature>
<proteinExistence type="predicted"/>
<feature type="compositionally biased region" description="Basic and acidic residues" evidence="1">
    <location>
        <begin position="138"/>
        <end position="147"/>
    </location>
</feature>
<name>A0A5C5FUV9_9BASI</name>
<sequence length="799" mass="83857">MACECECGHHHEWDDDDDDDDDESLGVDLSNRPIAPLPLRKRQRLNAAPGSVADLQRDIATLNVSASAHTESSSSESEGDDERAARDARAASRARERGSLVGGRGRGGHDGGHDHGGGDEADEQGWDCWLSKPAEPLEVSRDPDRIAGEAPDESTKTTNSLDPGSAASESPPTSPALSDGKKPILFGDEGQRIVKSLATANSFSPAGLFGGLGLATLHPSLAPSAAERHFDEEEEDGDEDSYGVVDRTRPPVEPTMASQVSATALGLGESNKKKRKIPGLGLTQGTSRDGDAADDAAPAQASSPSASGEFKPSNGPLAPVNPPTTAEAALAKLRIRPPHVSLCDACISARRARRKRQRSTAAKHHPLALPTAPAFVPPAMPKEGPPPLPPGSGLKGSKAIKLAMKAAKEREKEKERVRNLFAHVRVPNLYDPRGMANPPPSVVTRAIKADLDQRRKEGVPSTADGDENGSVSLLSAAPRSLDLFTFSERPPSVVELRWTAVNEQKERLKAAKERAARAREEEDRRRREKEEKERVEAAVAAEAPPPPPPAVVPAAAPAQVVAPVKRSPAAAPRPGTAKAPTPAALLPPTSLSTSAPPPAPPPAVALPSPPTPPLPPTPARKPATKKGRKKRSAHANALNVHHRDNYVPSRLPSHTSSTNGVAHDANGTPYLTSWPASEEALASAGPYASTCGAGHFCGPDEWLCLFCEYELFYGEESLLYRAVRRRHNVLKVRKKAKDRATKATQGGASASASASASTDAAAAAAPPAPSSASSVASTSSHVAAPAADGDEMPPLEEND</sequence>
<feature type="compositionally biased region" description="Low complexity" evidence="1">
    <location>
        <begin position="65"/>
        <end position="76"/>
    </location>
</feature>
<feature type="region of interest" description="Disordered" evidence="1">
    <location>
        <begin position="506"/>
        <end position="662"/>
    </location>
</feature>
<feature type="compositionally biased region" description="Low complexity" evidence="1">
    <location>
        <begin position="295"/>
        <end position="308"/>
    </location>
</feature>
<dbReference type="Proteomes" id="UP000311382">
    <property type="component" value="Unassembled WGS sequence"/>
</dbReference>
<organism evidence="2 3">
    <name type="scientific">Rhodotorula diobovata</name>
    <dbReference type="NCBI Taxonomy" id="5288"/>
    <lineage>
        <taxon>Eukaryota</taxon>
        <taxon>Fungi</taxon>
        <taxon>Dikarya</taxon>
        <taxon>Basidiomycota</taxon>
        <taxon>Pucciniomycotina</taxon>
        <taxon>Microbotryomycetes</taxon>
        <taxon>Sporidiobolales</taxon>
        <taxon>Sporidiobolaceae</taxon>
        <taxon>Rhodotorula</taxon>
    </lineage>
</organism>
<feature type="compositionally biased region" description="Pro residues" evidence="1">
    <location>
        <begin position="595"/>
        <end position="619"/>
    </location>
</feature>
<accession>A0A5C5FUV9</accession>
<evidence type="ECO:0000313" key="3">
    <source>
        <dbReference type="Proteomes" id="UP000311382"/>
    </source>
</evidence>
<keyword evidence="3" id="KW-1185">Reference proteome</keyword>
<feature type="region of interest" description="Disordered" evidence="1">
    <location>
        <begin position="1"/>
        <end position="184"/>
    </location>
</feature>
<feature type="compositionally biased region" description="Low complexity" evidence="1">
    <location>
        <begin position="165"/>
        <end position="178"/>
    </location>
</feature>
<feature type="compositionally biased region" description="Acidic residues" evidence="1">
    <location>
        <begin position="14"/>
        <end position="25"/>
    </location>
</feature>
<feature type="compositionally biased region" description="Basic and acidic residues" evidence="1">
    <location>
        <begin position="107"/>
        <end position="118"/>
    </location>
</feature>
<dbReference type="OrthoDB" id="2507488at2759"/>
<evidence type="ECO:0000313" key="2">
    <source>
        <dbReference type="EMBL" id="TNY20613.1"/>
    </source>
</evidence>
<protein>
    <submittedName>
        <fullName evidence="2">Uncharacterized protein</fullName>
    </submittedName>
</protein>
<evidence type="ECO:0000256" key="1">
    <source>
        <dbReference type="SAM" id="MobiDB-lite"/>
    </source>
</evidence>
<gene>
    <name evidence="2" type="ORF">DMC30DRAFT_446905</name>
</gene>
<comment type="caution">
    <text evidence="2">The sequence shown here is derived from an EMBL/GenBank/DDBJ whole genome shotgun (WGS) entry which is preliminary data.</text>
</comment>
<feature type="compositionally biased region" description="Low complexity" evidence="1">
    <location>
        <begin position="742"/>
        <end position="787"/>
    </location>
</feature>
<feature type="compositionally biased region" description="Basic residues" evidence="1">
    <location>
        <begin position="622"/>
        <end position="633"/>
    </location>
</feature>
<feature type="compositionally biased region" description="Low complexity" evidence="1">
    <location>
        <begin position="552"/>
        <end position="594"/>
    </location>
</feature>
<feature type="region of interest" description="Disordered" evidence="1">
    <location>
        <begin position="224"/>
        <end position="334"/>
    </location>
</feature>